<accession>A0ABT1WLQ4</accession>
<dbReference type="EC" id="4.2.1.51" evidence="2"/>
<evidence type="ECO:0000256" key="3">
    <source>
        <dbReference type="ARBA" id="ARBA00021872"/>
    </source>
</evidence>
<reference evidence="11" key="3">
    <citation type="journal article" date="2023" name="Microbiol. Resour. Announc.">
        <title>Draft Genome Sequence of Granulicatella sp. Strain S8, Isolated from a Marine Fish, Seriola quinqueradiata.</title>
        <authorList>
            <person name="Lee M."/>
            <person name="Farooq A."/>
            <person name="Jeong J.B."/>
            <person name="Jung M.Y."/>
        </authorList>
    </citation>
    <scope>NUCLEOTIDE SEQUENCE</scope>
    <source>
        <strain evidence="11">S8</strain>
    </source>
</reference>
<evidence type="ECO:0000256" key="2">
    <source>
        <dbReference type="ARBA" id="ARBA00013147"/>
    </source>
</evidence>
<dbReference type="Gene3D" id="3.30.70.260">
    <property type="match status" value="1"/>
</dbReference>
<organism evidence="11 12">
    <name type="scientific">Granulicatella seriolae</name>
    <dbReference type="NCBI Taxonomy" id="2967226"/>
    <lineage>
        <taxon>Bacteria</taxon>
        <taxon>Bacillati</taxon>
        <taxon>Bacillota</taxon>
        <taxon>Bacilli</taxon>
        <taxon>Lactobacillales</taxon>
        <taxon>Carnobacteriaceae</taxon>
        <taxon>Granulicatella</taxon>
    </lineage>
</organism>
<dbReference type="PIRSF" id="PIRSF001500">
    <property type="entry name" value="Chor_mut_pdt_Ppr"/>
    <property type="match status" value="1"/>
</dbReference>
<dbReference type="SUPFAM" id="SSF55021">
    <property type="entry name" value="ACT-like"/>
    <property type="match status" value="1"/>
</dbReference>
<evidence type="ECO:0000256" key="6">
    <source>
        <dbReference type="ARBA" id="ARBA00023222"/>
    </source>
</evidence>
<dbReference type="InterPro" id="IPR002912">
    <property type="entry name" value="ACT_dom"/>
</dbReference>
<keyword evidence="7" id="KW-0456">Lyase</keyword>
<dbReference type="PANTHER" id="PTHR21022:SF19">
    <property type="entry name" value="PREPHENATE DEHYDRATASE-RELATED"/>
    <property type="match status" value="1"/>
</dbReference>
<proteinExistence type="predicted"/>
<dbReference type="PROSITE" id="PS51171">
    <property type="entry name" value="PREPHENATE_DEHYDR_3"/>
    <property type="match status" value="1"/>
</dbReference>
<dbReference type="RefSeq" id="WP_256944562.1">
    <property type="nucleotide sequence ID" value="NZ_JANHNZ010000002.1"/>
</dbReference>
<keyword evidence="5" id="KW-0057">Aromatic amino acid biosynthesis</keyword>
<comment type="catalytic activity">
    <reaction evidence="8">
        <text>prephenate + H(+) = 3-phenylpyruvate + CO2 + H2O</text>
        <dbReference type="Rhea" id="RHEA:21648"/>
        <dbReference type="ChEBI" id="CHEBI:15377"/>
        <dbReference type="ChEBI" id="CHEBI:15378"/>
        <dbReference type="ChEBI" id="CHEBI:16526"/>
        <dbReference type="ChEBI" id="CHEBI:18005"/>
        <dbReference type="ChEBI" id="CHEBI:29934"/>
        <dbReference type="EC" id="4.2.1.51"/>
    </reaction>
</comment>
<name>A0ABT1WLQ4_9LACT</name>
<sequence length="281" mass="31495">MKIAYQGIPGAYSEEATNRYIEGLERESASLTIVGYSTFKHLVDDLLNGSVDQIVIPVENSTTGIIARTMDLFRHQDVFAVKEIFVPIRHTLLGIRGSSIERIGKVLSHPEALTQCISFFEEHPWMEAVAYDDTANAALFVKDEQDPTIAALASARAGQLYQLEVLQEHIQTEMDNTTRFYVLEKGRPQKTSGNKLSFYVETSHEPGSLTKLLLQFEKFEANLLSLNARPIANQSFSYGFFIEASFDAEKDSVADLLEQLNQYAKYVQLLGQFQAASLPNE</sequence>
<dbReference type="SUPFAM" id="SSF53850">
    <property type="entry name" value="Periplasmic binding protein-like II"/>
    <property type="match status" value="1"/>
</dbReference>
<reference evidence="11" key="2">
    <citation type="journal article" date="2023" name="Curr. Microbiol.">
        <title>Granulicatella seriolae sp. nov., a Novel Facultative Anaerobe Isolated from Yellowtail Marine Fish.</title>
        <authorList>
            <person name="Lee M."/>
            <person name="Choi Y.J."/>
            <person name="Farooq A."/>
            <person name="Jeong J.B."/>
            <person name="Jung M.Y."/>
        </authorList>
    </citation>
    <scope>NUCLEOTIDE SEQUENCE</scope>
    <source>
        <strain evidence="11">S8</strain>
    </source>
</reference>
<dbReference type="InterPro" id="IPR045865">
    <property type="entry name" value="ACT-like_dom_sf"/>
</dbReference>
<evidence type="ECO:0000259" key="10">
    <source>
        <dbReference type="PROSITE" id="PS51671"/>
    </source>
</evidence>
<feature type="domain" description="ACT" evidence="10">
    <location>
        <begin position="197"/>
        <end position="272"/>
    </location>
</feature>
<dbReference type="Gene3D" id="3.40.190.10">
    <property type="entry name" value="Periplasmic binding protein-like II"/>
    <property type="match status" value="2"/>
</dbReference>
<evidence type="ECO:0000313" key="11">
    <source>
        <dbReference type="EMBL" id="MCQ9209446.1"/>
    </source>
</evidence>
<reference evidence="11" key="1">
    <citation type="submission" date="2022-07" db="EMBL/GenBank/DDBJ databases">
        <authorList>
            <person name="Jung M.-Y."/>
            <person name="Lee M."/>
        </authorList>
    </citation>
    <scope>NUCLEOTIDE SEQUENCE</scope>
    <source>
        <strain evidence="11">S8</strain>
    </source>
</reference>
<dbReference type="InterPro" id="IPR008242">
    <property type="entry name" value="Chor_mutase/pphenate_deHydtase"/>
</dbReference>
<dbReference type="InterPro" id="IPR001086">
    <property type="entry name" value="Preph_deHydtase"/>
</dbReference>
<evidence type="ECO:0000259" key="9">
    <source>
        <dbReference type="PROSITE" id="PS51171"/>
    </source>
</evidence>
<dbReference type="CDD" id="cd13631">
    <property type="entry name" value="PBP2_Ct-PDT_like"/>
    <property type="match status" value="1"/>
</dbReference>
<evidence type="ECO:0000313" key="12">
    <source>
        <dbReference type="Proteomes" id="UP001059480"/>
    </source>
</evidence>
<keyword evidence="4" id="KW-0028">Amino-acid biosynthesis</keyword>
<dbReference type="PANTHER" id="PTHR21022">
    <property type="entry name" value="PREPHENATE DEHYDRATASE P PROTEIN"/>
    <property type="match status" value="1"/>
</dbReference>
<evidence type="ECO:0000256" key="5">
    <source>
        <dbReference type="ARBA" id="ARBA00023141"/>
    </source>
</evidence>
<dbReference type="Pfam" id="PF00800">
    <property type="entry name" value="PDT"/>
    <property type="match status" value="1"/>
</dbReference>
<evidence type="ECO:0000256" key="1">
    <source>
        <dbReference type="ARBA" id="ARBA00004741"/>
    </source>
</evidence>
<evidence type="ECO:0000256" key="4">
    <source>
        <dbReference type="ARBA" id="ARBA00022605"/>
    </source>
</evidence>
<comment type="pathway">
    <text evidence="1">Amino-acid biosynthesis; L-phenylalanine biosynthesis; phenylpyruvate from prephenate: step 1/1.</text>
</comment>
<gene>
    <name evidence="11" type="ORF">NPA36_02675</name>
</gene>
<dbReference type="PROSITE" id="PS51671">
    <property type="entry name" value="ACT"/>
    <property type="match status" value="1"/>
</dbReference>
<comment type="caution">
    <text evidence="11">The sequence shown here is derived from an EMBL/GenBank/DDBJ whole genome shotgun (WGS) entry which is preliminary data.</text>
</comment>
<dbReference type="Proteomes" id="UP001059480">
    <property type="component" value="Unassembled WGS sequence"/>
</dbReference>
<protein>
    <recommendedName>
        <fullName evidence="3">Prephenate dehydratase</fullName>
        <ecNumber evidence="2">4.2.1.51</ecNumber>
    </recommendedName>
</protein>
<keyword evidence="6" id="KW-0584">Phenylalanine biosynthesis</keyword>
<evidence type="ECO:0000256" key="8">
    <source>
        <dbReference type="ARBA" id="ARBA00047848"/>
    </source>
</evidence>
<keyword evidence="12" id="KW-1185">Reference proteome</keyword>
<feature type="domain" description="Prephenate dehydratase" evidence="9">
    <location>
        <begin position="2"/>
        <end position="185"/>
    </location>
</feature>
<dbReference type="EMBL" id="JANHNZ010000002">
    <property type="protein sequence ID" value="MCQ9209446.1"/>
    <property type="molecule type" value="Genomic_DNA"/>
</dbReference>
<evidence type="ECO:0000256" key="7">
    <source>
        <dbReference type="ARBA" id="ARBA00023239"/>
    </source>
</evidence>